<dbReference type="InterPro" id="IPR036320">
    <property type="entry name" value="Glycosyl_Trfase_fam3_N_dom_sf"/>
</dbReference>
<accession>A0A8A7KI01</accession>
<dbReference type="RefSeq" id="WP_230866907.1">
    <property type="nucleotide sequence ID" value="NZ_CP046640.1"/>
</dbReference>
<dbReference type="InterPro" id="IPR036566">
    <property type="entry name" value="PYNP-like_C_sf"/>
</dbReference>
<dbReference type="GO" id="GO:0006213">
    <property type="term" value="P:pyrimidine nucleoside metabolic process"/>
    <property type="evidence" value="ECO:0007669"/>
    <property type="project" value="InterPro"/>
</dbReference>
<dbReference type="NCBIfam" id="NF004747">
    <property type="entry name" value="PRK06078.1"/>
    <property type="match status" value="1"/>
</dbReference>
<comment type="subunit">
    <text evidence="4">Homodimer.</text>
</comment>
<dbReference type="AlphaFoldDB" id="A0A8A7KI01"/>
<dbReference type="SMART" id="SM00941">
    <property type="entry name" value="PYNP_C"/>
    <property type="match status" value="1"/>
</dbReference>
<keyword evidence="8 12" id="KW-0808">Transferase</keyword>
<dbReference type="EMBL" id="CP046640">
    <property type="protein sequence ID" value="QTL98487.1"/>
    <property type="molecule type" value="Genomic_DNA"/>
</dbReference>
<dbReference type="InterPro" id="IPR035902">
    <property type="entry name" value="Nuc_phospho_transferase"/>
</dbReference>
<dbReference type="GO" id="GO:0004645">
    <property type="term" value="F:1,4-alpha-oligoglucan phosphorylase activity"/>
    <property type="evidence" value="ECO:0007669"/>
    <property type="project" value="InterPro"/>
</dbReference>
<dbReference type="PIRSF" id="PIRSF000478">
    <property type="entry name" value="TP_PyNP"/>
    <property type="match status" value="1"/>
</dbReference>
<evidence type="ECO:0000313" key="13">
    <source>
        <dbReference type="Proteomes" id="UP000665020"/>
    </source>
</evidence>
<dbReference type="KEGG" id="ifn:GM661_11160"/>
<feature type="domain" description="Pyrimidine nucleoside phosphorylase C-terminal" evidence="11">
    <location>
        <begin position="345"/>
        <end position="419"/>
    </location>
</feature>
<dbReference type="InterPro" id="IPR000312">
    <property type="entry name" value="Glycosyl_Trfase_fam3"/>
</dbReference>
<dbReference type="InterPro" id="IPR000053">
    <property type="entry name" value="Thymidine/pyrmidine_PPase"/>
</dbReference>
<evidence type="ECO:0000256" key="8">
    <source>
        <dbReference type="ARBA" id="ARBA00022679"/>
    </source>
</evidence>
<dbReference type="Pfam" id="PF00591">
    <property type="entry name" value="Glycos_transf_3"/>
    <property type="match status" value="1"/>
</dbReference>
<dbReference type="PROSITE" id="PS00647">
    <property type="entry name" value="THYMID_PHOSPHORYLASE"/>
    <property type="match status" value="1"/>
</dbReference>
<comment type="catalytic activity">
    <reaction evidence="1">
        <text>2'-deoxyuridine + phosphate = 2-deoxy-alpha-D-ribose 1-phosphate + uracil</text>
        <dbReference type="Rhea" id="RHEA:22824"/>
        <dbReference type="ChEBI" id="CHEBI:16450"/>
        <dbReference type="ChEBI" id="CHEBI:17568"/>
        <dbReference type="ChEBI" id="CHEBI:43474"/>
        <dbReference type="ChEBI" id="CHEBI:57259"/>
        <dbReference type="EC" id="2.4.2.2"/>
    </reaction>
</comment>
<evidence type="ECO:0000256" key="3">
    <source>
        <dbReference type="ARBA" id="ARBA00006915"/>
    </source>
</evidence>
<dbReference type="NCBIfam" id="NF004490">
    <property type="entry name" value="PRK05820.1"/>
    <property type="match status" value="1"/>
</dbReference>
<dbReference type="InterPro" id="IPR017872">
    <property type="entry name" value="Pyrmidine_PPase_CS"/>
</dbReference>
<evidence type="ECO:0000256" key="5">
    <source>
        <dbReference type="ARBA" id="ARBA00011889"/>
    </source>
</evidence>
<evidence type="ECO:0000256" key="9">
    <source>
        <dbReference type="ARBA" id="ARBA00048453"/>
    </source>
</evidence>
<evidence type="ECO:0000256" key="7">
    <source>
        <dbReference type="ARBA" id="ARBA00022676"/>
    </source>
</evidence>
<dbReference type="InterPro" id="IPR013102">
    <property type="entry name" value="PYNP_C"/>
</dbReference>
<dbReference type="SUPFAM" id="SSF47648">
    <property type="entry name" value="Nucleoside phosphorylase/phosphoribosyltransferase N-terminal domain"/>
    <property type="match status" value="1"/>
</dbReference>
<dbReference type="PANTHER" id="PTHR10515:SF0">
    <property type="entry name" value="THYMIDINE PHOSPHORYLASE"/>
    <property type="match status" value="1"/>
</dbReference>
<keyword evidence="13" id="KW-1185">Reference proteome</keyword>
<proteinExistence type="inferred from homology"/>
<dbReference type="FunFam" id="3.40.1030.10:FF:000003">
    <property type="entry name" value="Pyrimidine-nucleoside phosphorylase"/>
    <property type="match status" value="1"/>
</dbReference>
<dbReference type="Gene3D" id="1.20.970.10">
    <property type="entry name" value="Transferase, Pyrimidine Nucleoside Phosphorylase, Chain C"/>
    <property type="match status" value="1"/>
</dbReference>
<dbReference type="InterPro" id="IPR017459">
    <property type="entry name" value="Glycosyl_Trfase_fam3_N_dom"/>
</dbReference>
<dbReference type="SUPFAM" id="SSF52418">
    <property type="entry name" value="Nucleoside phosphorylase/phosphoribosyltransferase catalytic domain"/>
    <property type="match status" value="1"/>
</dbReference>
<dbReference type="GO" id="GO:0006206">
    <property type="term" value="P:pyrimidine nucleobase metabolic process"/>
    <property type="evidence" value="ECO:0007669"/>
    <property type="project" value="InterPro"/>
</dbReference>
<dbReference type="SUPFAM" id="SSF54680">
    <property type="entry name" value="Pyrimidine nucleoside phosphorylase C-terminal domain"/>
    <property type="match status" value="1"/>
</dbReference>
<dbReference type="GO" id="GO:0009032">
    <property type="term" value="F:thymidine phosphorylase activity"/>
    <property type="evidence" value="ECO:0007669"/>
    <property type="project" value="TreeGrafter"/>
</dbReference>
<reference evidence="12" key="1">
    <citation type="submission" date="2019-12" db="EMBL/GenBank/DDBJ databases">
        <authorList>
            <person name="zhang j."/>
            <person name="sun C.M."/>
        </authorList>
    </citation>
    <scope>NUCLEOTIDE SEQUENCE</scope>
    <source>
        <strain evidence="12">NS-1</strain>
    </source>
</reference>
<dbReference type="Pfam" id="PF07831">
    <property type="entry name" value="PYNP_C"/>
    <property type="match status" value="1"/>
</dbReference>
<evidence type="ECO:0000313" key="12">
    <source>
        <dbReference type="EMBL" id="QTL98487.1"/>
    </source>
</evidence>
<comment type="catalytic activity">
    <reaction evidence="9">
        <text>uridine + phosphate = alpha-D-ribose 1-phosphate + uracil</text>
        <dbReference type="Rhea" id="RHEA:24388"/>
        <dbReference type="ChEBI" id="CHEBI:16704"/>
        <dbReference type="ChEBI" id="CHEBI:17568"/>
        <dbReference type="ChEBI" id="CHEBI:43474"/>
        <dbReference type="ChEBI" id="CHEBI:57720"/>
        <dbReference type="EC" id="2.4.2.2"/>
    </reaction>
</comment>
<dbReference type="EC" id="2.4.2.2" evidence="5"/>
<name>A0A8A7KI01_9FIRM</name>
<comment type="similarity">
    <text evidence="3">Belongs to the thymidine/pyrimidine-nucleoside phosphorylase family.</text>
</comment>
<sequence length="434" mass="46304">MRPYDIIYKKREGQKLSPEEIRYLINEYTAGKIPDYQVSAWAMAVFFQGMDAEETADLTMAMAESGDILDLSEIEGIKVDKHSTGGVGDTTTLVLAPLVASAGVPVAKLSGRGLGHTGGTIDKLESIPGFKTSLSREEFINNVNNVGVAVAGQTANLTPADKKLYGLRDVTATIESIPLIASSIMSKKIAGGADGIVLDVKVGNGAFMKGIDEAHSLGKAMVAIGHEVGRETIAVLTNMDQPLGQAVGNSLELKEAIQTLRGKGPNDLRELSLILGANMLTIAKGVDNFNEGYSLLSENLSSGKALCQFKKFIGRQGADPAVVDDLELLPEAENVIEIKSRSDGFISSINAREIGLTVMMIGGGRVVKDDAIDPAVGVVLLKKNGEEVLKGETIAKLYLNDLSHQQEAVKRLEKAFVITDEEPSKKDLVIDIIK</sequence>
<evidence type="ECO:0000256" key="4">
    <source>
        <dbReference type="ARBA" id="ARBA00011738"/>
    </source>
</evidence>
<comment type="catalytic activity">
    <reaction evidence="10">
        <text>thymidine + phosphate = 2-deoxy-alpha-D-ribose 1-phosphate + thymine</text>
        <dbReference type="Rhea" id="RHEA:16037"/>
        <dbReference type="ChEBI" id="CHEBI:17748"/>
        <dbReference type="ChEBI" id="CHEBI:17821"/>
        <dbReference type="ChEBI" id="CHEBI:43474"/>
        <dbReference type="ChEBI" id="CHEBI:57259"/>
        <dbReference type="EC" id="2.4.2.2"/>
    </reaction>
</comment>
<dbReference type="GO" id="GO:0005829">
    <property type="term" value="C:cytosol"/>
    <property type="evidence" value="ECO:0007669"/>
    <property type="project" value="TreeGrafter"/>
</dbReference>
<dbReference type="Pfam" id="PF02885">
    <property type="entry name" value="Glycos_trans_3N"/>
    <property type="match status" value="1"/>
</dbReference>
<dbReference type="InterPro" id="IPR018090">
    <property type="entry name" value="Pyrmidine_PPas_bac/euk"/>
</dbReference>
<evidence type="ECO:0000256" key="6">
    <source>
        <dbReference type="ARBA" id="ARBA00014680"/>
    </source>
</evidence>
<organism evidence="12 13">
    <name type="scientific">Iocasia fonsfrigidae</name>
    <dbReference type="NCBI Taxonomy" id="2682810"/>
    <lineage>
        <taxon>Bacteria</taxon>
        <taxon>Bacillati</taxon>
        <taxon>Bacillota</taxon>
        <taxon>Clostridia</taxon>
        <taxon>Halanaerobiales</taxon>
        <taxon>Halanaerobiaceae</taxon>
        <taxon>Iocasia</taxon>
    </lineage>
</organism>
<evidence type="ECO:0000259" key="11">
    <source>
        <dbReference type="SMART" id="SM00941"/>
    </source>
</evidence>
<evidence type="ECO:0000256" key="2">
    <source>
        <dbReference type="ARBA" id="ARBA00003877"/>
    </source>
</evidence>
<evidence type="ECO:0000256" key="10">
    <source>
        <dbReference type="ARBA" id="ARBA00048525"/>
    </source>
</evidence>
<dbReference type="Proteomes" id="UP000665020">
    <property type="component" value="Chromosome"/>
</dbReference>
<gene>
    <name evidence="12" type="ORF">GM661_11160</name>
</gene>
<dbReference type="PANTHER" id="PTHR10515">
    <property type="entry name" value="THYMIDINE PHOSPHORYLASE"/>
    <property type="match status" value="1"/>
</dbReference>
<keyword evidence="7 12" id="KW-0328">Glycosyltransferase</keyword>
<comment type="function">
    <text evidence="2">Catalyzes phosphorolysis of the pyrimidine nucleosides uridine, thymidine and 2'-deoxyuridine with the formation of the corresponding pyrimidine base and ribose-1-phosphate.</text>
</comment>
<dbReference type="Gene3D" id="3.90.1170.30">
    <property type="entry name" value="Pyrimidine nucleoside phosphorylase-like, C-terminal domain"/>
    <property type="match status" value="1"/>
</dbReference>
<dbReference type="NCBIfam" id="TIGR02644">
    <property type="entry name" value="Y_phosphoryl"/>
    <property type="match status" value="1"/>
</dbReference>
<dbReference type="Gene3D" id="3.40.1030.10">
    <property type="entry name" value="Nucleoside phosphorylase/phosphoribosyltransferase catalytic domain"/>
    <property type="match status" value="1"/>
</dbReference>
<protein>
    <recommendedName>
        <fullName evidence="6">Pyrimidine-nucleoside phosphorylase</fullName>
        <ecNumber evidence="5">2.4.2.2</ecNumber>
    </recommendedName>
</protein>
<evidence type="ECO:0000256" key="1">
    <source>
        <dbReference type="ARBA" id="ARBA00001066"/>
    </source>
</evidence>